<keyword evidence="2" id="KW-1185">Reference proteome</keyword>
<evidence type="ECO:0000313" key="2">
    <source>
        <dbReference type="Proteomes" id="UP000244523"/>
    </source>
</evidence>
<dbReference type="RefSeq" id="WP_108386606.1">
    <property type="nucleotide sequence ID" value="NZ_QBUD01000006.1"/>
</dbReference>
<comment type="caution">
    <text evidence="1">The sequence shown here is derived from an EMBL/GenBank/DDBJ whole genome shotgun (WGS) entry which is preliminary data.</text>
</comment>
<organism evidence="1 2">
    <name type="scientific">Yoonia sediminilitoris</name>
    <dbReference type="NCBI Taxonomy" id="1286148"/>
    <lineage>
        <taxon>Bacteria</taxon>
        <taxon>Pseudomonadati</taxon>
        <taxon>Pseudomonadota</taxon>
        <taxon>Alphaproteobacteria</taxon>
        <taxon>Rhodobacterales</taxon>
        <taxon>Paracoccaceae</taxon>
        <taxon>Yoonia</taxon>
    </lineage>
</organism>
<gene>
    <name evidence="1" type="ORF">C8N45_10645</name>
</gene>
<dbReference type="EMBL" id="QBUD01000006">
    <property type="protein sequence ID" value="PUB14172.1"/>
    <property type="molecule type" value="Genomic_DNA"/>
</dbReference>
<name>A0A2T6KFR9_9RHOB</name>
<sequence>MQDRTINNALLALAKQGGPQGKVAEGLLLMRGVEWSGIAHNAPLKRGMAKRIVMDGLRIGPQSTWQLSHLVMDHRPEISLRAARNRAYQALLRLEDNGKVVREGGPDGCLWKLAQ</sequence>
<evidence type="ECO:0000313" key="1">
    <source>
        <dbReference type="EMBL" id="PUB14172.1"/>
    </source>
</evidence>
<accession>A0A2T6KFR9</accession>
<dbReference type="Proteomes" id="UP000244523">
    <property type="component" value="Unassembled WGS sequence"/>
</dbReference>
<protein>
    <submittedName>
        <fullName evidence="1">Uncharacterized protein</fullName>
    </submittedName>
</protein>
<dbReference type="OrthoDB" id="7876814at2"/>
<reference evidence="1 2" key="1">
    <citation type="submission" date="2018-04" db="EMBL/GenBank/DDBJ databases">
        <title>Genomic Encyclopedia of Archaeal and Bacterial Type Strains, Phase II (KMG-II): from individual species to whole genera.</title>
        <authorList>
            <person name="Goeker M."/>
        </authorList>
    </citation>
    <scope>NUCLEOTIDE SEQUENCE [LARGE SCALE GENOMIC DNA]</scope>
    <source>
        <strain evidence="1 2">DSM 29955</strain>
    </source>
</reference>
<proteinExistence type="predicted"/>
<dbReference type="AlphaFoldDB" id="A0A2T6KFR9"/>